<dbReference type="ExpressionAtlas" id="Q9C8K6">
    <property type="expression patterns" value="baseline and differential"/>
</dbReference>
<dbReference type="GO" id="GO:0005802">
    <property type="term" value="C:trans-Golgi network"/>
    <property type="evidence" value="ECO:0007005"/>
    <property type="project" value="TAIR"/>
</dbReference>
<dbReference type="EMBL" id="AC024261">
    <property type="protein sequence ID" value="AAG52629.1"/>
    <property type="molecule type" value="Genomic_DNA"/>
</dbReference>
<dbReference type="TAIR" id="AT1G51540"/>
<dbReference type="GO" id="GO:0005797">
    <property type="term" value="C:Golgi medial cisterna"/>
    <property type="evidence" value="ECO:0007005"/>
    <property type="project" value="TAIR"/>
</dbReference>
<dbReference type="PIR" id="H96553">
    <property type="entry name" value="H96553"/>
</dbReference>
<reference key="1">
    <citation type="journal article" date="2000" name="Nature">
        <title>Sequence and analysis of chromosome 1 of the plant Arabidopsis thaliana.</title>
        <authorList>
            <person name="Theologis A."/>
            <person name="Ecker J.R."/>
            <person name="Palm C.J."/>
            <person name="Federspiel N.A."/>
            <person name="Kaul S."/>
            <person name="White O."/>
            <person name="Alonso J."/>
            <person name="Altafi H."/>
            <person name="Araujo R."/>
            <person name="Bowman C.L."/>
            <person name="Brooks S.Y."/>
            <person name="Buehler E."/>
            <person name="Chan A."/>
            <person name="Chao Q."/>
            <person name="Chen H."/>
            <person name="Cheuk R.F."/>
            <person name="Chin C.W."/>
            <person name="Chung M.K."/>
            <person name="Conn L."/>
            <person name="Conway A.B."/>
            <person name="Conway A.R."/>
            <person name="Creasy T.H."/>
            <person name="Dewar K."/>
            <person name="Dunn P."/>
            <person name="Etgu P."/>
            <person name="Feldblyum T.V."/>
            <person name="Feng J."/>
            <person name="Fong B."/>
            <person name="Fujii C.Y."/>
            <person name="Gill J.E."/>
            <person name="Goldsmith A.D."/>
            <person name="Haas B."/>
            <person name="Hansen N.F."/>
            <person name="Hughes B."/>
            <person name="Huizar L."/>
            <person name="Hunter J.L."/>
            <person name="Jenkins J."/>
            <person name="Johnson-Hopson C."/>
            <person name="Khan S."/>
            <person name="Khaykin E."/>
            <person name="Kim C.J."/>
            <person name="Koo H.L."/>
            <person name="Kremenetskaia I."/>
            <person name="Kurtz D.B."/>
            <person name="Kwan A."/>
            <person name="Lam B."/>
            <person name="Langin-Hooper S."/>
            <person name="Lee A."/>
            <person name="Lee J.M."/>
            <person name="Lenz C.A."/>
            <person name="Li J.H."/>
            <person name="Li Y."/>
            <person name="Lin X."/>
            <person name="Liu S.X."/>
            <person name="Liu Z.A."/>
            <person name="Luros J.S."/>
            <person name="Maiti R."/>
            <person name="Marziali A."/>
            <person name="Militscher J."/>
            <person name="Miranda M."/>
            <person name="Nguyen M."/>
            <person name="Nierman W.C."/>
            <person name="Osborne B.I."/>
            <person name="Pai G."/>
            <person name="Peterson J."/>
            <person name="Pham P.K."/>
            <person name="Rizzo M."/>
            <person name="Rooney T."/>
            <person name="Rowley D."/>
            <person name="Sakano H."/>
            <person name="Salzberg S.L."/>
            <person name="Schwartz J.R."/>
            <person name="Shinn P."/>
            <person name="Southwick A.M."/>
            <person name="Sun H."/>
            <person name="Tallon L.J."/>
            <person name="Tambunga G."/>
            <person name="Toriumi M.J."/>
            <person name="Town C.D."/>
            <person name="Utterback T."/>
            <person name="Van Aken S."/>
            <person name="Vaysberg M."/>
            <person name="Vysotskaia V.S."/>
            <person name="Walker M."/>
            <person name="Wu D."/>
            <person name="Yu G."/>
            <person name="Fraser C.M."/>
            <person name="Venter J.C."/>
            <person name="Davis R.W."/>
        </authorList>
    </citation>
    <scope>NUCLEOTIDE SEQUENCE [LARGE SCALE GENOMIC DNA]</scope>
    <source>
        <strain>cv. Columbia</strain>
    </source>
</reference>
<dbReference type="FunFam" id="2.120.10.80:FF:000087">
    <property type="entry name" value="Kelch repeat-containing protein"/>
    <property type="match status" value="1"/>
</dbReference>
<dbReference type="PANTHER" id="PTHR46773">
    <property type="match status" value="1"/>
</dbReference>
<dbReference type="Gene3D" id="2.120.10.80">
    <property type="entry name" value="Kelch-type beta propeller"/>
    <property type="match status" value="2"/>
</dbReference>
<dbReference type="SUPFAM" id="SSF117281">
    <property type="entry name" value="Kelch motif"/>
    <property type="match status" value="2"/>
</dbReference>
<dbReference type="Pfam" id="PF24681">
    <property type="entry name" value="Kelch_KLHDC2_KLHL20_DRC7"/>
    <property type="match status" value="1"/>
</dbReference>
<dbReference type="InterPro" id="IPR053256">
    <property type="entry name" value="Kelch_repeat-containing"/>
</dbReference>
<feature type="region of interest" description="Disordered" evidence="1">
    <location>
        <begin position="457"/>
        <end position="578"/>
    </location>
</feature>
<feature type="compositionally biased region" description="Polar residues" evidence="1">
    <location>
        <begin position="507"/>
        <end position="520"/>
    </location>
</feature>
<evidence type="ECO:0000259" key="2">
    <source>
        <dbReference type="Pfam" id="PF10536"/>
    </source>
</evidence>
<dbReference type="FunFam" id="2.120.10.80:FF:000168">
    <property type="entry name" value="Kelch repeat-containing protein At3g27220"/>
    <property type="match status" value="1"/>
</dbReference>
<dbReference type="PhylomeDB" id="Q9C8K6"/>
<dbReference type="InterPro" id="IPR015915">
    <property type="entry name" value="Kelch-typ_b-propeller"/>
</dbReference>
<reference evidence="3" key="2">
    <citation type="submission" date="2000-02" db="EMBL/GenBank/DDBJ databases">
        <title>Arabidopsis thaliana chromosome 1 BAC F5D21 genomic sequence.</title>
        <authorList>
            <person name="Lin X."/>
            <person name="Kaul S."/>
            <person name="Town C.D."/>
            <person name="Benito M."/>
            <person name="Creasy T.H."/>
            <person name="Haas B.J."/>
            <person name="Wu D."/>
            <person name="Maiti R."/>
            <person name="Ronning C.M."/>
            <person name="Koo H."/>
            <person name="Fujii C.Y."/>
            <person name="Utterback T.R."/>
            <person name="Barnstead M.E."/>
            <person name="Bowman C.L."/>
            <person name="White O."/>
            <person name="Nierman W.C."/>
            <person name="Fraser C.M."/>
        </authorList>
    </citation>
    <scope>NUCLEOTIDE SEQUENCE</scope>
</reference>
<feature type="domain" description="Aminotransferase-like plant mobile" evidence="2">
    <location>
        <begin position="13"/>
        <end position="358"/>
    </location>
</feature>
<gene>
    <name evidence="3" type="primary">F5D21.24</name>
</gene>
<evidence type="ECO:0000313" key="3">
    <source>
        <dbReference type="EMBL" id="AAG52629.1"/>
    </source>
</evidence>
<sequence>MEALHEPIWRKAGIFEAIKASMYKIRKNQSLLLALVEKWCPETKSFLFPWGEATITLEDVLVLLGFSVQGSPVFAPLESSEMRDSVEKLEKARLENRGQDGLVRQNLWVSSFLGRGDQMEHEAFLAFWLSQFVFPDMCRRSISTKVLPMAVRLARGERIAFAPAVLARLYRDLGQIQASAREKSTPNVTLKSLFKLVQLWAWERFKSTSPKARVIPKGEPRISRWHSQTSKNVRLNLVDFDWRPYTKPLQIWNPPRFYPEEAMWMTVDDNLDDGFVSFARCMRVSQLVGVGIVEDYYPNRVAMQFGLAQDLPGLVTDHSSFTEKEAWDGYNKSLDGLMLYIPSRVATTSVTERYRDWWLKSISKFFLDSSESTETFDASNTIDHYDNNDEDDELLPLGQVLQNFGESFLKKLERCRARRLAKNHRFKINKDKIGDGGASASTELPLSQLFKKEVMKRTSEHLKNKGRKRAREDDVSSMDHKDDDVTIAQMIKSRRNDECGSKGKKSSMVQRPSNENNSSDPLVDSNGGIIDISVSPSETRQTCDDELHVDRSKKEELVHEDEEKQRSNENLCSEAEKEEDIDERLKQRKLAIEEIALKLETRVMEVEKRLCQGRRDRTKIDMVRKQKYGKVVLVSCIALLATGLIADFLWATSHRFSSAAISAGLSLPSSLTTVIVPGQEKDTKKKKDSVKERKLSNTFQDLPAPELKWEKMAASPVPRLDGAAIQIRDLLYVFAGYGTIDLVHSHVDIYNFTDNSWGGRFNMPKDMAHSHLGMVTDGRYIYIVTGQFGPQCRGPTAKTFVLDTDTNTWKDFVPLPVPRYAPATQLWRGRLHVMGGSKENRFTPGLEHWSIAVKDGKSLENEWRSEIPIPRGGPHRACVVVDDRLFVIGGQEGDFMAKPGSPIFKCSRRMEVVFSDVYMLDEEMKWKVMPPMPKPDSHIEFAWKVVNNSIVIVGGTTEKHPETKKMVLVGEIFQFNLNTLKWYVIGKLPYRVKTTLAGYWDGQLYFTSGQRDKGPDDPAPRKVMAEMWRTKLILNP</sequence>
<dbReference type="GO" id="GO:0005768">
    <property type="term" value="C:endosome"/>
    <property type="evidence" value="ECO:0007005"/>
    <property type="project" value="TAIR"/>
</dbReference>
<dbReference type="Pfam" id="PF10536">
    <property type="entry name" value="PMD"/>
    <property type="match status" value="1"/>
</dbReference>
<organism evidence="3">
    <name type="scientific">Arabidopsis thaliana</name>
    <name type="common">Mouse-ear cress</name>
    <dbReference type="NCBI Taxonomy" id="3702"/>
    <lineage>
        <taxon>Eukaryota</taxon>
        <taxon>Viridiplantae</taxon>
        <taxon>Streptophyta</taxon>
        <taxon>Embryophyta</taxon>
        <taxon>Tracheophyta</taxon>
        <taxon>Spermatophyta</taxon>
        <taxon>Magnoliopsida</taxon>
        <taxon>eudicotyledons</taxon>
        <taxon>Gunneridae</taxon>
        <taxon>Pentapetalae</taxon>
        <taxon>rosids</taxon>
        <taxon>malvids</taxon>
        <taxon>Brassicales</taxon>
        <taxon>Brassicaceae</taxon>
        <taxon>Camelineae</taxon>
        <taxon>Arabidopsis</taxon>
    </lineage>
</organism>
<dbReference type="PANTHER" id="PTHR46773:SF5">
    <property type="entry name" value="OS04G0487100 PROTEIN"/>
    <property type="match status" value="1"/>
</dbReference>
<name>Q9C8K6_ARATH</name>
<evidence type="ECO:0000256" key="1">
    <source>
        <dbReference type="SAM" id="MobiDB-lite"/>
    </source>
</evidence>
<dbReference type="GO" id="GO:0005794">
    <property type="term" value="C:Golgi apparatus"/>
    <property type="evidence" value="ECO:0007005"/>
    <property type="project" value="TAIR"/>
</dbReference>
<protein>
    <submittedName>
        <fullName evidence="3">Uncharacterized protein F5D21.24</fullName>
    </submittedName>
</protein>
<dbReference type="InterPro" id="IPR019557">
    <property type="entry name" value="AminoTfrase-like_pln_mobile"/>
</dbReference>
<accession>Q9C8K6</accession>
<reference evidence="3" key="3">
    <citation type="submission" date="2001-01" db="EMBL/GenBank/DDBJ databases">
        <authorList>
            <person name="Town C.D."/>
            <person name="Kaul S."/>
        </authorList>
    </citation>
    <scope>NUCLEOTIDE SEQUENCE</scope>
</reference>
<feature type="compositionally biased region" description="Basic and acidic residues" evidence="1">
    <location>
        <begin position="541"/>
        <end position="567"/>
    </location>
</feature>
<feature type="compositionally biased region" description="Basic and acidic residues" evidence="1">
    <location>
        <begin position="470"/>
        <end position="484"/>
    </location>
</feature>
<proteinExistence type="predicted"/>
<dbReference type="AlphaFoldDB" id="Q9C8K6"/>